<dbReference type="GO" id="GO:0045454">
    <property type="term" value="P:cell redox homeostasis"/>
    <property type="evidence" value="ECO:0007669"/>
    <property type="project" value="TreeGrafter"/>
</dbReference>
<evidence type="ECO:0000256" key="4">
    <source>
        <dbReference type="ARBA" id="ARBA00022559"/>
    </source>
</evidence>
<dbReference type="KEGG" id="pagb:AWM79_12500"/>
<dbReference type="InterPro" id="IPR036249">
    <property type="entry name" value="Thioredoxin-like_sf"/>
</dbReference>
<feature type="domain" description="Thioredoxin" evidence="14">
    <location>
        <begin position="3"/>
        <end position="156"/>
    </location>
</feature>
<dbReference type="Gene3D" id="3.40.30.10">
    <property type="entry name" value="Glutaredoxin"/>
    <property type="match status" value="1"/>
</dbReference>
<reference evidence="15 16" key="1">
    <citation type="submission" date="2016-01" db="EMBL/GenBank/DDBJ databases">
        <authorList>
            <person name="McClelland M."/>
            <person name="Jain A."/>
            <person name="Saraogi P."/>
            <person name="Mendelson R."/>
            <person name="Westerman R."/>
            <person name="SanMiguel P."/>
            <person name="Csonka L."/>
        </authorList>
    </citation>
    <scope>NUCLEOTIDE SEQUENCE [LARGE SCALE GENOMIC DNA]</scope>
    <source>
        <strain evidence="15 16">NCPPB 2472</strain>
    </source>
</reference>
<evidence type="ECO:0000256" key="2">
    <source>
        <dbReference type="ARBA" id="ARBA00011245"/>
    </source>
</evidence>
<sequence>MAVFINEAVTDFQAPATSGQTVSLAALKGKQVVLYFYPKDSTPGCTTEGQDFRDQYAAFKAANTEVFGVSRDSLKSHENFKSKQAFAFELISDKDEAVCQLFDVIKLKKLYGKEYLGVERSTFLIDAKGVLRQEWRGVKVPGHVDAVLAAAQVLNKA</sequence>
<dbReference type="InterPro" id="IPR013766">
    <property type="entry name" value="Thioredoxin_domain"/>
</dbReference>
<dbReference type="InterPro" id="IPR000866">
    <property type="entry name" value="AhpC/TSA"/>
</dbReference>
<dbReference type="SUPFAM" id="SSF52833">
    <property type="entry name" value="Thioredoxin-like"/>
    <property type="match status" value="1"/>
</dbReference>
<dbReference type="AlphaFoldDB" id="A0A0X1T1Z7"/>
<protein>
    <recommendedName>
        <fullName evidence="3">thioredoxin-dependent peroxiredoxin</fullName>
        <ecNumber evidence="3">1.11.1.24</ecNumber>
    </recommendedName>
    <alternativeName>
        <fullName evidence="9">Thioredoxin peroxidase</fullName>
    </alternativeName>
    <alternativeName>
        <fullName evidence="11">Thioredoxin-dependent peroxiredoxin Bcp</fullName>
    </alternativeName>
</protein>
<keyword evidence="6" id="KW-0560">Oxidoreductase</keyword>
<evidence type="ECO:0000256" key="6">
    <source>
        <dbReference type="ARBA" id="ARBA00023002"/>
    </source>
</evidence>
<gene>
    <name evidence="15" type="ORF">AWM79_12500</name>
</gene>
<feature type="active site" description="Cysteine sulfenic acid (-SOH) intermediate; for peroxidase activity" evidence="13">
    <location>
        <position position="45"/>
    </location>
</feature>
<evidence type="ECO:0000256" key="9">
    <source>
        <dbReference type="ARBA" id="ARBA00032824"/>
    </source>
</evidence>
<dbReference type="InterPro" id="IPR050924">
    <property type="entry name" value="Peroxiredoxin_BCP/PrxQ"/>
</dbReference>
<evidence type="ECO:0000256" key="5">
    <source>
        <dbReference type="ARBA" id="ARBA00022862"/>
    </source>
</evidence>
<dbReference type="STRING" id="46677.AWM79_12500"/>
<proteinExistence type="inferred from homology"/>
<keyword evidence="8" id="KW-0676">Redox-active center</keyword>
<dbReference type="InterPro" id="IPR024706">
    <property type="entry name" value="Peroxiredoxin_AhpC-typ"/>
</dbReference>
<evidence type="ECO:0000259" key="14">
    <source>
        <dbReference type="PROSITE" id="PS51352"/>
    </source>
</evidence>
<evidence type="ECO:0000256" key="10">
    <source>
        <dbReference type="ARBA" id="ARBA00038489"/>
    </source>
</evidence>
<dbReference type="GO" id="GO:0008379">
    <property type="term" value="F:thioredoxin peroxidase activity"/>
    <property type="evidence" value="ECO:0007669"/>
    <property type="project" value="TreeGrafter"/>
</dbReference>
<dbReference type="Pfam" id="PF00578">
    <property type="entry name" value="AhpC-TSA"/>
    <property type="match status" value="1"/>
</dbReference>
<dbReference type="PIRSF" id="PIRSF000239">
    <property type="entry name" value="AHPC"/>
    <property type="match status" value="1"/>
</dbReference>
<evidence type="ECO:0000256" key="3">
    <source>
        <dbReference type="ARBA" id="ARBA00013017"/>
    </source>
</evidence>
<keyword evidence="7" id="KW-1015">Disulfide bond</keyword>
<evidence type="ECO:0000256" key="13">
    <source>
        <dbReference type="PIRSR" id="PIRSR000239-1"/>
    </source>
</evidence>
<keyword evidence="4" id="KW-0575">Peroxidase</keyword>
<dbReference type="FunFam" id="3.40.30.10:FF:000007">
    <property type="entry name" value="Thioredoxin-dependent thiol peroxidase"/>
    <property type="match status" value="1"/>
</dbReference>
<evidence type="ECO:0000256" key="1">
    <source>
        <dbReference type="ARBA" id="ARBA00003330"/>
    </source>
</evidence>
<dbReference type="PROSITE" id="PS51352">
    <property type="entry name" value="THIOREDOXIN_2"/>
    <property type="match status" value="1"/>
</dbReference>
<dbReference type="Proteomes" id="UP000063229">
    <property type="component" value="Chromosome"/>
</dbReference>
<organism evidence="15 16">
    <name type="scientific">Pseudomonas agarici</name>
    <dbReference type="NCBI Taxonomy" id="46677"/>
    <lineage>
        <taxon>Bacteria</taxon>
        <taxon>Pseudomonadati</taxon>
        <taxon>Pseudomonadota</taxon>
        <taxon>Gammaproteobacteria</taxon>
        <taxon>Pseudomonadales</taxon>
        <taxon>Pseudomonadaceae</taxon>
        <taxon>Pseudomonas</taxon>
    </lineage>
</organism>
<evidence type="ECO:0000256" key="8">
    <source>
        <dbReference type="ARBA" id="ARBA00023284"/>
    </source>
</evidence>
<dbReference type="PANTHER" id="PTHR42801:SF4">
    <property type="entry name" value="AHPC_TSA FAMILY PROTEIN"/>
    <property type="match status" value="1"/>
</dbReference>
<comment type="function">
    <text evidence="1">Thiol-specific peroxidase that catalyzes the reduction of hydrogen peroxide and organic hydroperoxides to water and alcohols, respectively. Plays a role in cell protection against oxidative stress by detoxifying peroxides and as sensor of hydrogen peroxide-mediated signaling events.</text>
</comment>
<evidence type="ECO:0000313" key="16">
    <source>
        <dbReference type="Proteomes" id="UP000063229"/>
    </source>
</evidence>
<dbReference type="RefSeq" id="WP_060782979.1">
    <property type="nucleotide sequence ID" value="NZ_CP014135.1"/>
</dbReference>
<evidence type="ECO:0000256" key="7">
    <source>
        <dbReference type="ARBA" id="ARBA00023157"/>
    </source>
</evidence>
<keyword evidence="5" id="KW-0049">Antioxidant</keyword>
<dbReference type="PANTHER" id="PTHR42801">
    <property type="entry name" value="THIOREDOXIN-DEPENDENT PEROXIDE REDUCTASE"/>
    <property type="match status" value="1"/>
</dbReference>
<dbReference type="CDD" id="cd03017">
    <property type="entry name" value="PRX_BCP"/>
    <property type="match status" value="1"/>
</dbReference>
<keyword evidence="16" id="KW-1185">Reference proteome</keyword>
<comment type="subunit">
    <text evidence="2">Monomer.</text>
</comment>
<evidence type="ECO:0000313" key="15">
    <source>
        <dbReference type="EMBL" id="AMB86073.1"/>
    </source>
</evidence>
<comment type="catalytic activity">
    <reaction evidence="12">
        <text>a hydroperoxide + [thioredoxin]-dithiol = an alcohol + [thioredoxin]-disulfide + H2O</text>
        <dbReference type="Rhea" id="RHEA:62620"/>
        <dbReference type="Rhea" id="RHEA-COMP:10698"/>
        <dbReference type="Rhea" id="RHEA-COMP:10700"/>
        <dbReference type="ChEBI" id="CHEBI:15377"/>
        <dbReference type="ChEBI" id="CHEBI:29950"/>
        <dbReference type="ChEBI" id="CHEBI:30879"/>
        <dbReference type="ChEBI" id="CHEBI:35924"/>
        <dbReference type="ChEBI" id="CHEBI:50058"/>
        <dbReference type="EC" id="1.11.1.24"/>
    </reaction>
</comment>
<evidence type="ECO:0000256" key="11">
    <source>
        <dbReference type="ARBA" id="ARBA00042639"/>
    </source>
</evidence>
<comment type="similarity">
    <text evidence="10">Belongs to the peroxiredoxin family. BCP/PrxQ subfamily.</text>
</comment>
<dbReference type="EMBL" id="CP014135">
    <property type="protein sequence ID" value="AMB86073.1"/>
    <property type="molecule type" value="Genomic_DNA"/>
</dbReference>
<name>A0A0X1T1Z7_PSEAA</name>
<evidence type="ECO:0000256" key="12">
    <source>
        <dbReference type="ARBA" id="ARBA00049091"/>
    </source>
</evidence>
<dbReference type="GO" id="GO:0005737">
    <property type="term" value="C:cytoplasm"/>
    <property type="evidence" value="ECO:0007669"/>
    <property type="project" value="TreeGrafter"/>
</dbReference>
<dbReference type="EC" id="1.11.1.24" evidence="3"/>
<accession>A0A0X1T1Z7</accession>
<dbReference type="GO" id="GO:0034599">
    <property type="term" value="P:cellular response to oxidative stress"/>
    <property type="evidence" value="ECO:0007669"/>
    <property type="project" value="TreeGrafter"/>
</dbReference>